<evidence type="ECO:0008006" key="4">
    <source>
        <dbReference type="Google" id="ProtNLM"/>
    </source>
</evidence>
<keyword evidence="1" id="KW-1133">Transmembrane helix</keyword>
<dbReference type="EMBL" id="QKWP01000365">
    <property type="protein sequence ID" value="RIB21368.1"/>
    <property type="molecule type" value="Genomic_DNA"/>
</dbReference>
<keyword evidence="1" id="KW-0472">Membrane</keyword>
<protein>
    <recommendedName>
        <fullName evidence="4">Transmembrane protein</fullName>
    </recommendedName>
</protein>
<dbReference type="AlphaFoldDB" id="A0A397VHQ5"/>
<gene>
    <name evidence="2" type="ORF">C2G38_2176870</name>
</gene>
<comment type="caution">
    <text evidence="2">The sequence shown here is derived from an EMBL/GenBank/DDBJ whole genome shotgun (WGS) entry which is preliminary data.</text>
</comment>
<keyword evidence="1" id="KW-0812">Transmembrane</keyword>
<evidence type="ECO:0000313" key="2">
    <source>
        <dbReference type="EMBL" id="RIB21368.1"/>
    </source>
</evidence>
<evidence type="ECO:0000313" key="3">
    <source>
        <dbReference type="Proteomes" id="UP000266673"/>
    </source>
</evidence>
<reference evidence="2 3" key="1">
    <citation type="submission" date="2018-06" db="EMBL/GenBank/DDBJ databases">
        <title>Comparative genomics reveals the genomic features of Rhizophagus irregularis, R. cerebriforme, R. diaphanum and Gigaspora rosea, and their symbiotic lifestyle signature.</title>
        <authorList>
            <person name="Morin E."/>
            <person name="San Clemente H."/>
            <person name="Chen E.C.H."/>
            <person name="De La Providencia I."/>
            <person name="Hainaut M."/>
            <person name="Kuo A."/>
            <person name="Kohler A."/>
            <person name="Murat C."/>
            <person name="Tang N."/>
            <person name="Roy S."/>
            <person name="Loubradou J."/>
            <person name="Henrissat B."/>
            <person name="Grigoriev I.V."/>
            <person name="Corradi N."/>
            <person name="Roux C."/>
            <person name="Martin F.M."/>
        </authorList>
    </citation>
    <scope>NUCLEOTIDE SEQUENCE [LARGE SCALE GENOMIC DNA]</scope>
    <source>
        <strain evidence="2 3">DAOM 194757</strain>
    </source>
</reference>
<feature type="transmembrane region" description="Helical" evidence="1">
    <location>
        <begin position="32"/>
        <end position="53"/>
    </location>
</feature>
<sequence>MAHIIGGCDFAMNFSIIDGCCIGSHDFAMVLVFFPSFFPISLFVGVGVVVYWCR</sequence>
<proteinExistence type="predicted"/>
<accession>A0A397VHQ5</accession>
<evidence type="ECO:0000256" key="1">
    <source>
        <dbReference type="SAM" id="Phobius"/>
    </source>
</evidence>
<keyword evidence="3" id="KW-1185">Reference proteome</keyword>
<name>A0A397VHQ5_9GLOM</name>
<organism evidence="2 3">
    <name type="scientific">Gigaspora rosea</name>
    <dbReference type="NCBI Taxonomy" id="44941"/>
    <lineage>
        <taxon>Eukaryota</taxon>
        <taxon>Fungi</taxon>
        <taxon>Fungi incertae sedis</taxon>
        <taxon>Mucoromycota</taxon>
        <taxon>Glomeromycotina</taxon>
        <taxon>Glomeromycetes</taxon>
        <taxon>Diversisporales</taxon>
        <taxon>Gigasporaceae</taxon>
        <taxon>Gigaspora</taxon>
    </lineage>
</organism>
<dbReference type="Proteomes" id="UP000266673">
    <property type="component" value="Unassembled WGS sequence"/>
</dbReference>